<sequence>MNPPLCPGADGQGHIPSLGGQPLIDGGLLKGGFAQSDGIGNLVFQMIERRSRCPPIIGRHGAQLFHLKGYEAFFPQSLHPHGLKGIA</sequence>
<name>A0A5A7N6N4_9PROT</name>
<proteinExistence type="predicted"/>
<evidence type="ECO:0000313" key="1">
    <source>
        <dbReference type="EMBL" id="GER02729.1"/>
    </source>
</evidence>
<evidence type="ECO:0000313" key="2">
    <source>
        <dbReference type="Proteomes" id="UP000324996"/>
    </source>
</evidence>
<gene>
    <name evidence="1" type="ORF">JCM17846_04110</name>
</gene>
<protein>
    <submittedName>
        <fullName evidence="1">Uncharacterized protein</fullName>
    </submittedName>
</protein>
<accession>A0A5A7N6N4</accession>
<dbReference type="Proteomes" id="UP000324996">
    <property type="component" value="Unassembled WGS sequence"/>
</dbReference>
<organism evidence="1 2">
    <name type="scientific">Iodidimonas nitroreducens</name>
    <dbReference type="NCBI Taxonomy" id="1236968"/>
    <lineage>
        <taxon>Bacteria</taxon>
        <taxon>Pseudomonadati</taxon>
        <taxon>Pseudomonadota</taxon>
        <taxon>Alphaproteobacteria</taxon>
        <taxon>Iodidimonadales</taxon>
        <taxon>Iodidimonadaceae</taxon>
        <taxon>Iodidimonas</taxon>
    </lineage>
</organism>
<reference evidence="1 2" key="1">
    <citation type="submission" date="2019-09" db="EMBL/GenBank/DDBJ databases">
        <title>NBRP : Genome information of microbial organism related human and environment.</title>
        <authorList>
            <person name="Hattori M."/>
            <person name="Oshima K."/>
            <person name="Inaba H."/>
            <person name="Suda W."/>
            <person name="Sakamoto M."/>
            <person name="Iino T."/>
            <person name="Kitahara M."/>
            <person name="Oshida Y."/>
            <person name="Iida T."/>
            <person name="Kudo T."/>
            <person name="Itoh T."/>
            <person name="Ohkuma M."/>
        </authorList>
    </citation>
    <scope>NUCLEOTIDE SEQUENCE [LARGE SCALE GENOMIC DNA]</scope>
    <source>
        <strain evidence="1 2">Q-1</strain>
    </source>
</reference>
<comment type="caution">
    <text evidence="1">The sequence shown here is derived from an EMBL/GenBank/DDBJ whole genome shotgun (WGS) entry which is preliminary data.</text>
</comment>
<dbReference type="EMBL" id="BKCN01000001">
    <property type="protein sequence ID" value="GER02729.1"/>
    <property type="molecule type" value="Genomic_DNA"/>
</dbReference>
<keyword evidence="2" id="KW-1185">Reference proteome</keyword>
<dbReference type="AlphaFoldDB" id="A0A5A7N6N4"/>